<dbReference type="GO" id="GO:0003677">
    <property type="term" value="F:DNA binding"/>
    <property type="evidence" value="ECO:0007669"/>
    <property type="project" value="UniProtKB-KW"/>
</dbReference>
<dbReference type="AlphaFoldDB" id="A0A5M3YUP4"/>
<dbReference type="InterPro" id="IPR009072">
    <property type="entry name" value="Histone-fold"/>
</dbReference>
<sequence length="434" mass="47858">MESPTKRPRLDRSPEPADDPDDMDLQEARAQNDLRLKSIFESIFEKYGKDFTEVGDEIDLNTGDIIVNNGHIFTMEGEDDTGERVDWMSDDADSPASISHGQDSEEDPDQQITARGIADYMESRFGSYGPRRDDIQPEDLPIKTEPETKQSPTETRGSQDEPPLADSEADDDMDSVVFVQMNVQSAPKHSHPETKTTETGTEKAKFAPGTSTQSPNRLPEPVESIWRVPEIDADFSTPVPRRSRPTSSFSAVRSASPPGRRSLWALPWTKQRRSTDATKKRSAKKPRSTKKHQSSPAVYDWSFAETADASDSDDPLQDNHQPSPTPKQALTIRGKWEGSGTPSRTTDRCDFCKKTFSRDGYIAHLRTVVESGSADKQHDAAKASKQLGAISKDVPETPKTVTKHAPSNTAQTTDMQSLDGAATYPTPTKPVGPA</sequence>
<dbReference type="GO" id="GO:0005634">
    <property type="term" value="C:nucleus"/>
    <property type="evidence" value="ECO:0007669"/>
    <property type="project" value="InterPro"/>
</dbReference>
<feature type="compositionally biased region" description="Basic and acidic residues" evidence="1">
    <location>
        <begin position="130"/>
        <end position="148"/>
    </location>
</feature>
<dbReference type="PANTHER" id="PTHR15992:SF5">
    <property type="entry name" value="HOLLIDAY JUNCTION RECOGNITION PROTEIN"/>
    <property type="match status" value="1"/>
</dbReference>
<protein>
    <submittedName>
        <fullName evidence="2">Myb-like DNA-binding domain protein</fullName>
    </submittedName>
</protein>
<feature type="compositionally biased region" description="Acidic residues" evidence="1">
    <location>
        <begin position="16"/>
        <end position="25"/>
    </location>
</feature>
<feature type="compositionally biased region" description="Basic residues" evidence="1">
    <location>
        <begin position="280"/>
        <end position="293"/>
    </location>
</feature>
<dbReference type="PANTHER" id="PTHR15992">
    <property type="entry name" value="HOLLIDAY JUNCTION RECOGNITION PROTEIN"/>
    <property type="match status" value="1"/>
</dbReference>
<feature type="compositionally biased region" description="Basic and acidic residues" evidence="1">
    <location>
        <begin position="373"/>
        <end position="382"/>
    </location>
</feature>
<dbReference type="Pfam" id="PF10384">
    <property type="entry name" value="Scm3"/>
    <property type="match status" value="1"/>
</dbReference>
<accession>A0A5M3YUP4</accession>
<keyword evidence="2" id="KW-0238">DNA-binding</keyword>
<feature type="region of interest" description="Disordered" evidence="1">
    <location>
        <begin position="1"/>
        <end position="30"/>
    </location>
</feature>
<evidence type="ECO:0000256" key="1">
    <source>
        <dbReference type="SAM" id="MobiDB-lite"/>
    </source>
</evidence>
<feature type="region of interest" description="Disordered" evidence="1">
    <location>
        <begin position="74"/>
        <end position="349"/>
    </location>
</feature>
<feature type="compositionally biased region" description="Polar residues" evidence="1">
    <location>
        <begin position="405"/>
        <end position="416"/>
    </location>
</feature>
<dbReference type="InterPro" id="IPR018465">
    <property type="entry name" value="Scm3/HJURP"/>
</dbReference>
<dbReference type="VEuPathDB" id="FungiDB:ATEG_00152"/>
<dbReference type="Gene3D" id="1.10.20.10">
    <property type="entry name" value="Histone, subunit A"/>
    <property type="match status" value="1"/>
</dbReference>
<dbReference type="GO" id="GO:0042393">
    <property type="term" value="F:histone binding"/>
    <property type="evidence" value="ECO:0007669"/>
    <property type="project" value="InterPro"/>
</dbReference>
<keyword evidence="3" id="KW-1185">Reference proteome</keyword>
<feature type="compositionally biased region" description="Basic and acidic residues" evidence="1">
    <location>
        <begin position="190"/>
        <end position="205"/>
    </location>
</feature>
<evidence type="ECO:0000313" key="3">
    <source>
        <dbReference type="Proteomes" id="UP000452235"/>
    </source>
</evidence>
<name>A0A5M3YUP4_ASPTE</name>
<proteinExistence type="predicted"/>
<comment type="caution">
    <text evidence="2">The sequence shown here is derived from an EMBL/GenBank/DDBJ whole genome shotgun (WGS) entry which is preliminary data.</text>
</comment>
<reference evidence="2 3" key="1">
    <citation type="submission" date="2020-01" db="EMBL/GenBank/DDBJ databases">
        <title>Aspergillus terreus IFO 6365 whole genome shotgun sequence.</title>
        <authorList>
            <person name="Kanamasa S."/>
            <person name="Takahashi H."/>
        </authorList>
    </citation>
    <scope>NUCLEOTIDE SEQUENCE [LARGE SCALE GENOMIC DNA]</scope>
    <source>
        <strain evidence="2 3">IFO 6365</strain>
    </source>
</reference>
<dbReference type="OrthoDB" id="2420608at2759"/>
<gene>
    <name evidence="2" type="ORF">ATEIFO6365_0003015700</name>
</gene>
<evidence type="ECO:0000313" key="2">
    <source>
        <dbReference type="EMBL" id="GFF14104.1"/>
    </source>
</evidence>
<feature type="compositionally biased region" description="Basic and acidic residues" evidence="1">
    <location>
        <begin position="1"/>
        <end position="15"/>
    </location>
</feature>
<dbReference type="EMBL" id="BLJY01000003">
    <property type="protein sequence ID" value="GFF14104.1"/>
    <property type="molecule type" value="Genomic_DNA"/>
</dbReference>
<dbReference type="Proteomes" id="UP000452235">
    <property type="component" value="Unassembled WGS sequence"/>
</dbReference>
<dbReference type="GO" id="GO:0046982">
    <property type="term" value="F:protein heterodimerization activity"/>
    <property type="evidence" value="ECO:0007669"/>
    <property type="project" value="InterPro"/>
</dbReference>
<feature type="compositionally biased region" description="Polar residues" evidence="1">
    <location>
        <begin position="318"/>
        <end position="328"/>
    </location>
</feature>
<organism evidence="2 3">
    <name type="scientific">Aspergillus terreus</name>
    <dbReference type="NCBI Taxonomy" id="33178"/>
    <lineage>
        <taxon>Eukaryota</taxon>
        <taxon>Fungi</taxon>
        <taxon>Dikarya</taxon>
        <taxon>Ascomycota</taxon>
        <taxon>Pezizomycotina</taxon>
        <taxon>Eurotiomycetes</taxon>
        <taxon>Eurotiomycetidae</taxon>
        <taxon>Eurotiales</taxon>
        <taxon>Aspergillaceae</taxon>
        <taxon>Aspergillus</taxon>
        <taxon>Aspergillus subgen. Circumdati</taxon>
    </lineage>
</organism>
<feature type="region of interest" description="Disordered" evidence="1">
    <location>
        <begin position="371"/>
        <end position="434"/>
    </location>
</feature>